<dbReference type="NCBIfam" id="TIGR00281">
    <property type="entry name" value="SMC-Scp complex subunit ScpB"/>
    <property type="match status" value="1"/>
</dbReference>
<evidence type="ECO:0000313" key="5">
    <source>
        <dbReference type="EMBL" id="PIR26948.1"/>
    </source>
</evidence>
<dbReference type="AlphaFoldDB" id="A0A2H0PY45"/>
<accession>A0A2H0PY45</accession>
<keyword evidence="2" id="KW-0132">Cell division</keyword>
<dbReference type="PANTHER" id="PTHR34298">
    <property type="entry name" value="SEGREGATION AND CONDENSATION PROTEIN B"/>
    <property type="match status" value="1"/>
</dbReference>
<keyword evidence="1" id="KW-0963">Cytoplasm</keyword>
<dbReference type="GO" id="GO:0051304">
    <property type="term" value="P:chromosome separation"/>
    <property type="evidence" value="ECO:0007669"/>
    <property type="project" value="InterPro"/>
</dbReference>
<evidence type="ECO:0000313" key="6">
    <source>
        <dbReference type="Proteomes" id="UP000236846"/>
    </source>
</evidence>
<reference evidence="5 6" key="1">
    <citation type="submission" date="2017-09" db="EMBL/GenBank/DDBJ databases">
        <title>Depth-based differentiation of microbial function through sediment-hosted aquifers and enrichment of novel symbionts in the deep terrestrial subsurface.</title>
        <authorList>
            <person name="Probst A.J."/>
            <person name="Ladd B."/>
            <person name="Jarett J.K."/>
            <person name="Geller-Mcgrath D.E."/>
            <person name="Sieber C.M."/>
            <person name="Emerson J.B."/>
            <person name="Anantharaman K."/>
            <person name="Thomas B.C."/>
            <person name="Malmstrom R."/>
            <person name="Stieglmeier M."/>
            <person name="Klingl A."/>
            <person name="Woyke T."/>
            <person name="Ryan C.M."/>
            <person name="Banfield J.F."/>
        </authorList>
    </citation>
    <scope>NUCLEOTIDE SEQUENCE [LARGE SCALE GENOMIC DNA]</scope>
    <source>
        <strain evidence="5">CG11_big_fil_rev_8_21_14_0_20_43_10</strain>
    </source>
</reference>
<name>A0A2H0PY45_9BACT</name>
<evidence type="ECO:0000256" key="3">
    <source>
        <dbReference type="ARBA" id="ARBA00022829"/>
    </source>
</evidence>
<gene>
    <name evidence="5" type="primary">scpB</name>
    <name evidence="5" type="ORF">COV41_00245</name>
</gene>
<dbReference type="EMBL" id="PCXE01000008">
    <property type="protein sequence ID" value="PIR26948.1"/>
    <property type="molecule type" value="Genomic_DNA"/>
</dbReference>
<sequence length="234" mass="26329">MQQLNTRHPCSERNLCMEEQELQFIQSKIEALLFAYGEALDAKRIADAVGISEADARRACDALAQKYERDASQGLCMVRHDDAYQLGTKSEHYALIDACIKQDFQQDLSRASLEALSIVLYRAPISRAEIDAIRGVNSSFIVRNLLLRGLVERVPDTKGHHIFLYKPTIALLQLLGISSRESLPDFDTLKKRCDMLFEQNAESENDIVQTTAPVQFRYGGIYGASEQNQDGKIT</sequence>
<keyword evidence="4" id="KW-0131">Cell cycle</keyword>
<dbReference type="GO" id="GO:0051301">
    <property type="term" value="P:cell division"/>
    <property type="evidence" value="ECO:0007669"/>
    <property type="project" value="UniProtKB-KW"/>
</dbReference>
<dbReference type="SUPFAM" id="SSF46785">
    <property type="entry name" value="Winged helix' DNA-binding domain"/>
    <property type="match status" value="2"/>
</dbReference>
<evidence type="ECO:0000256" key="1">
    <source>
        <dbReference type="ARBA" id="ARBA00022490"/>
    </source>
</evidence>
<dbReference type="InterPro" id="IPR036388">
    <property type="entry name" value="WH-like_DNA-bd_sf"/>
</dbReference>
<organism evidence="5 6">
    <name type="scientific">Candidatus Brennerbacteria bacterium CG11_big_fil_rev_8_21_14_0_20_43_10</name>
    <dbReference type="NCBI Taxonomy" id="1974523"/>
    <lineage>
        <taxon>Bacteria</taxon>
        <taxon>Candidatus Brenneribacteriota</taxon>
    </lineage>
</organism>
<dbReference type="InterPro" id="IPR005234">
    <property type="entry name" value="ScpB_csome_segregation"/>
</dbReference>
<dbReference type="Pfam" id="PF04079">
    <property type="entry name" value="SMC_ScpB"/>
    <property type="match status" value="1"/>
</dbReference>
<dbReference type="Proteomes" id="UP000236846">
    <property type="component" value="Unassembled WGS sequence"/>
</dbReference>
<dbReference type="InterPro" id="IPR036390">
    <property type="entry name" value="WH_DNA-bd_sf"/>
</dbReference>
<protein>
    <submittedName>
        <fullName evidence="5">SMC-Scp complex subunit ScpB</fullName>
    </submittedName>
</protein>
<keyword evidence="3" id="KW-0159">Chromosome partition</keyword>
<evidence type="ECO:0000256" key="2">
    <source>
        <dbReference type="ARBA" id="ARBA00022618"/>
    </source>
</evidence>
<dbReference type="PANTHER" id="PTHR34298:SF2">
    <property type="entry name" value="SEGREGATION AND CONDENSATION PROTEIN B"/>
    <property type="match status" value="1"/>
</dbReference>
<comment type="caution">
    <text evidence="5">The sequence shown here is derived from an EMBL/GenBank/DDBJ whole genome shotgun (WGS) entry which is preliminary data.</text>
</comment>
<evidence type="ECO:0000256" key="4">
    <source>
        <dbReference type="ARBA" id="ARBA00023306"/>
    </source>
</evidence>
<proteinExistence type="predicted"/>
<dbReference type="Gene3D" id="1.10.10.10">
    <property type="entry name" value="Winged helix-like DNA-binding domain superfamily/Winged helix DNA-binding domain"/>
    <property type="match status" value="2"/>
</dbReference>